<dbReference type="Gene3D" id="3.40.50.1110">
    <property type="entry name" value="SGNH hydrolase"/>
    <property type="match status" value="1"/>
</dbReference>
<sequence>MNLLTEIPLSKANNPIDYSSQLLLLGSCFSENIGAKLSYYKFQGIQNPFGILFHPLAIERIIEKSVNQEFFTEEDVFNENEQWHSFDAHSSLSNSSKAQIIEDLNNAIGRTSTQVNTASHIIITLGTAWVYRKSSSNKVVANCHKVPQSNFTKELLSVEEAVESLKRVITFVQSVNPRVQFIFTVSPVRHLKDGFLENQRSKAHLIAAIHQVLNEDRVSYFPSYELMMDVLRDYRFYSKDMIHPNETAIEYIWEKFRLVWIKDSMDDHLKKVDEIQRGLQHRPFNPDSEAHQKFLTSLRRKITYIQKEYPFMDFQISKS</sequence>
<protein>
    <submittedName>
        <fullName evidence="2">GSCFA family protein</fullName>
    </submittedName>
</protein>
<feature type="domain" description="GSCFA" evidence="1">
    <location>
        <begin position="22"/>
        <end position="256"/>
    </location>
</feature>
<dbReference type="Pfam" id="PF08885">
    <property type="entry name" value="GSCFA"/>
    <property type="match status" value="1"/>
</dbReference>
<evidence type="ECO:0000313" key="2">
    <source>
        <dbReference type="EMBL" id="SEB48339.1"/>
    </source>
</evidence>
<dbReference type="AlphaFoldDB" id="A0A1H4JPW1"/>
<dbReference type="InterPro" id="IPR036514">
    <property type="entry name" value="SGNH_hydro_sf"/>
</dbReference>
<dbReference type="RefSeq" id="WP_074669944.1">
    <property type="nucleotide sequence ID" value="NZ_FNTB01000001.1"/>
</dbReference>
<dbReference type="GO" id="GO:0016788">
    <property type="term" value="F:hydrolase activity, acting on ester bonds"/>
    <property type="evidence" value="ECO:0007669"/>
    <property type="project" value="UniProtKB-ARBA"/>
</dbReference>
<reference evidence="2 3" key="1">
    <citation type="submission" date="2016-10" db="EMBL/GenBank/DDBJ databases">
        <authorList>
            <person name="de Groot N.N."/>
        </authorList>
    </citation>
    <scope>NUCLEOTIDE SEQUENCE [LARGE SCALE GENOMIC DNA]</scope>
    <source>
        <strain evidence="2 3">MAR_2009_71</strain>
    </source>
</reference>
<accession>A0A1H4JPW1</accession>
<proteinExistence type="predicted"/>
<gene>
    <name evidence="2" type="ORF">SAMN05192540_0510</name>
</gene>
<organism evidence="2 3">
    <name type="scientific">Maribacter dokdonensis</name>
    <dbReference type="NCBI Taxonomy" id="320912"/>
    <lineage>
        <taxon>Bacteria</taxon>
        <taxon>Pseudomonadati</taxon>
        <taxon>Bacteroidota</taxon>
        <taxon>Flavobacteriia</taxon>
        <taxon>Flavobacteriales</taxon>
        <taxon>Flavobacteriaceae</taxon>
        <taxon>Maribacter</taxon>
    </lineage>
</organism>
<dbReference type="OrthoDB" id="9807687at2"/>
<dbReference type="InterPro" id="IPR014982">
    <property type="entry name" value="GSCFA"/>
</dbReference>
<name>A0A1H4JPW1_9FLAO</name>
<evidence type="ECO:0000259" key="1">
    <source>
        <dbReference type="Pfam" id="PF08885"/>
    </source>
</evidence>
<dbReference type="Proteomes" id="UP000183038">
    <property type="component" value="Unassembled WGS sequence"/>
</dbReference>
<dbReference type="EMBL" id="FNTB01000001">
    <property type="protein sequence ID" value="SEB48339.1"/>
    <property type="molecule type" value="Genomic_DNA"/>
</dbReference>
<dbReference type="SUPFAM" id="SSF52266">
    <property type="entry name" value="SGNH hydrolase"/>
    <property type="match status" value="1"/>
</dbReference>
<evidence type="ECO:0000313" key="3">
    <source>
        <dbReference type="Proteomes" id="UP000183038"/>
    </source>
</evidence>